<reference evidence="3 4" key="1">
    <citation type="submission" date="2016-11" db="EMBL/GenBank/DDBJ databases">
        <authorList>
            <person name="Jaros S."/>
            <person name="Januszkiewicz K."/>
            <person name="Wedrychowicz H."/>
        </authorList>
    </citation>
    <scope>NUCLEOTIDE SEQUENCE [LARGE SCALE GENOMIC DNA]</scope>
    <source>
        <strain evidence="3 4">DSM 26897</strain>
    </source>
</reference>
<evidence type="ECO:0000313" key="3">
    <source>
        <dbReference type="EMBL" id="SHG32964.1"/>
    </source>
</evidence>
<keyword evidence="4" id="KW-1185">Reference proteome</keyword>
<evidence type="ECO:0000256" key="1">
    <source>
        <dbReference type="ARBA" id="ARBA00008791"/>
    </source>
</evidence>
<dbReference type="Proteomes" id="UP000184368">
    <property type="component" value="Unassembled WGS sequence"/>
</dbReference>
<dbReference type="PANTHER" id="PTHR46268:SF6">
    <property type="entry name" value="UNIVERSAL STRESS PROTEIN UP12"/>
    <property type="match status" value="1"/>
</dbReference>
<dbReference type="OrthoDB" id="9788959at2"/>
<sequence>MATYTIQNILAPLDLSDSSLNAVEVAGALAQATGATLHLLHIEERLDAMEDPFGPALNLQGSHNDVLPALAATLATKYQLRISLSMKGGNVTETIVQTTEEQSADLVVMGKHGASGIRDGFAGHNTYYTIKHSNVPVLVVPASCPQGLFHHVVYPFRLMDGAQMRHDLVLPFVSTGATIELLSVNQKLLDIGNRALHAFADQVQEKCAEKKVLVKMAQGTSLRIGKELVHYASRNEGALVVANSALDMNGNSRFIGPHTQAAINGLKNPLLFVPLHCEQITKSKDTAISYSRAG</sequence>
<feature type="domain" description="UspA" evidence="2">
    <location>
        <begin position="6"/>
        <end position="141"/>
    </location>
</feature>
<protein>
    <submittedName>
        <fullName evidence="3">Nucleotide-binding universal stress protein, UspA family</fullName>
    </submittedName>
</protein>
<dbReference type="Pfam" id="PF00582">
    <property type="entry name" value="Usp"/>
    <property type="match status" value="1"/>
</dbReference>
<dbReference type="InterPro" id="IPR006015">
    <property type="entry name" value="Universal_stress_UspA"/>
</dbReference>
<dbReference type="Gene3D" id="3.40.50.12370">
    <property type="match status" value="1"/>
</dbReference>
<dbReference type="PRINTS" id="PR01438">
    <property type="entry name" value="UNVRSLSTRESS"/>
</dbReference>
<organism evidence="3 4">
    <name type="scientific">Cnuella takakiae</name>
    <dbReference type="NCBI Taxonomy" id="1302690"/>
    <lineage>
        <taxon>Bacteria</taxon>
        <taxon>Pseudomonadati</taxon>
        <taxon>Bacteroidota</taxon>
        <taxon>Chitinophagia</taxon>
        <taxon>Chitinophagales</taxon>
        <taxon>Chitinophagaceae</taxon>
        <taxon>Cnuella</taxon>
    </lineage>
</organism>
<dbReference type="AlphaFoldDB" id="A0A1M5IXC3"/>
<dbReference type="PANTHER" id="PTHR46268">
    <property type="entry name" value="STRESS RESPONSE PROTEIN NHAX"/>
    <property type="match status" value="1"/>
</dbReference>
<gene>
    <name evidence="3" type="ORF">SAMN05444008_12624</name>
</gene>
<dbReference type="STRING" id="1302690.BUE76_05545"/>
<dbReference type="SUPFAM" id="SSF52402">
    <property type="entry name" value="Adenine nucleotide alpha hydrolases-like"/>
    <property type="match status" value="1"/>
</dbReference>
<dbReference type="InterPro" id="IPR006016">
    <property type="entry name" value="UspA"/>
</dbReference>
<accession>A0A1M5IXC3</accession>
<evidence type="ECO:0000313" key="4">
    <source>
        <dbReference type="Proteomes" id="UP000184368"/>
    </source>
</evidence>
<dbReference type="EMBL" id="FQUO01000026">
    <property type="protein sequence ID" value="SHG32964.1"/>
    <property type="molecule type" value="Genomic_DNA"/>
</dbReference>
<proteinExistence type="inferred from homology"/>
<name>A0A1M5IXC3_9BACT</name>
<comment type="similarity">
    <text evidence="1">Belongs to the universal stress protein A family.</text>
</comment>
<dbReference type="CDD" id="cd00293">
    <property type="entry name" value="USP-like"/>
    <property type="match status" value="1"/>
</dbReference>
<evidence type="ECO:0000259" key="2">
    <source>
        <dbReference type="Pfam" id="PF00582"/>
    </source>
</evidence>
<dbReference type="RefSeq" id="WP_073048502.1">
    <property type="nucleotide sequence ID" value="NZ_FQUO01000026.1"/>
</dbReference>